<dbReference type="AlphaFoldDB" id="A0AAJ2JEQ4"/>
<dbReference type="EC" id="2.7.13.3" evidence="2"/>
<dbReference type="SUPFAM" id="SSF47384">
    <property type="entry name" value="Homodimeric domain of signal transducing histidine kinase"/>
    <property type="match status" value="1"/>
</dbReference>
<evidence type="ECO:0000313" key="8">
    <source>
        <dbReference type="Proteomes" id="UP001251948"/>
    </source>
</evidence>
<dbReference type="InterPro" id="IPR003594">
    <property type="entry name" value="HATPase_dom"/>
</dbReference>
<dbReference type="SUPFAM" id="SSF55874">
    <property type="entry name" value="ATPase domain of HSP90 chaperone/DNA topoisomerase II/histidine kinase"/>
    <property type="match status" value="1"/>
</dbReference>
<gene>
    <name evidence="7" type="ORF">ROV92_11555</name>
</gene>
<feature type="domain" description="Histidine kinase" evidence="4">
    <location>
        <begin position="160"/>
        <end position="381"/>
    </location>
</feature>
<evidence type="ECO:0000256" key="3">
    <source>
        <dbReference type="ARBA" id="ARBA00022553"/>
    </source>
</evidence>
<dbReference type="Gene3D" id="1.10.287.130">
    <property type="match status" value="1"/>
</dbReference>
<evidence type="ECO:0000313" key="7">
    <source>
        <dbReference type="EMBL" id="MDT3468622.1"/>
    </source>
</evidence>
<dbReference type="InterPro" id="IPR000014">
    <property type="entry name" value="PAS"/>
</dbReference>
<dbReference type="PRINTS" id="PR00344">
    <property type="entry name" value="BCTRLSENSOR"/>
</dbReference>
<dbReference type="InterPro" id="IPR004358">
    <property type="entry name" value="Sig_transdc_His_kin-like_C"/>
</dbReference>
<evidence type="ECO:0000259" key="4">
    <source>
        <dbReference type="PROSITE" id="PS50109"/>
    </source>
</evidence>
<dbReference type="InterPro" id="IPR000700">
    <property type="entry name" value="PAS-assoc_C"/>
</dbReference>
<proteinExistence type="predicted"/>
<protein>
    <recommendedName>
        <fullName evidence="2">histidine kinase</fullName>
        <ecNumber evidence="2">2.7.13.3</ecNumber>
    </recommendedName>
</protein>
<feature type="domain" description="PAS" evidence="5">
    <location>
        <begin position="14"/>
        <end position="87"/>
    </location>
</feature>
<dbReference type="SMART" id="SM00387">
    <property type="entry name" value="HATPase_c"/>
    <property type="match status" value="1"/>
</dbReference>
<dbReference type="InterPro" id="IPR003661">
    <property type="entry name" value="HisK_dim/P_dom"/>
</dbReference>
<name>A0AAJ2JEQ4_STEMA</name>
<dbReference type="Pfam" id="PF00512">
    <property type="entry name" value="HisKA"/>
    <property type="match status" value="1"/>
</dbReference>
<dbReference type="InterPro" id="IPR036890">
    <property type="entry name" value="HATPase_C_sf"/>
</dbReference>
<dbReference type="PANTHER" id="PTHR43065:SF49">
    <property type="entry name" value="HISTIDINE KINASE"/>
    <property type="match status" value="1"/>
</dbReference>
<dbReference type="InterPro" id="IPR035965">
    <property type="entry name" value="PAS-like_dom_sf"/>
</dbReference>
<dbReference type="NCBIfam" id="TIGR00229">
    <property type="entry name" value="sensory_box"/>
    <property type="match status" value="1"/>
</dbReference>
<evidence type="ECO:0000259" key="5">
    <source>
        <dbReference type="PROSITE" id="PS50112"/>
    </source>
</evidence>
<dbReference type="InterPro" id="IPR036097">
    <property type="entry name" value="HisK_dim/P_sf"/>
</dbReference>
<dbReference type="CDD" id="cd00130">
    <property type="entry name" value="PAS"/>
    <property type="match status" value="1"/>
</dbReference>
<dbReference type="Pfam" id="PF02518">
    <property type="entry name" value="HATPase_c"/>
    <property type="match status" value="1"/>
</dbReference>
<feature type="domain" description="PAC" evidence="6">
    <location>
        <begin position="89"/>
        <end position="140"/>
    </location>
</feature>
<comment type="catalytic activity">
    <reaction evidence="1">
        <text>ATP + protein L-histidine = ADP + protein N-phospho-L-histidine.</text>
        <dbReference type="EC" id="2.7.13.3"/>
    </reaction>
</comment>
<dbReference type="SMART" id="SM00091">
    <property type="entry name" value="PAS"/>
    <property type="match status" value="1"/>
</dbReference>
<dbReference type="Pfam" id="PF13426">
    <property type="entry name" value="PAS_9"/>
    <property type="match status" value="1"/>
</dbReference>
<dbReference type="Gene3D" id="3.30.565.10">
    <property type="entry name" value="Histidine kinase-like ATPase, C-terminal domain"/>
    <property type="match status" value="1"/>
</dbReference>
<dbReference type="PROSITE" id="PS50109">
    <property type="entry name" value="HIS_KIN"/>
    <property type="match status" value="1"/>
</dbReference>
<comment type="caution">
    <text evidence="7">The sequence shown here is derived from an EMBL/GenBank/DDBJ whole genome shotgun (WGS) entry which is preliminary data.</text>
</comment>
<evidence type="ECO:0000259" key="6">
    <source>
        <dbReference type="PROSITE" id="PS50113"/>
    </source>
</evidence>
<dbReference type="EMBL" id="JAVSKO010000004">
    <property type="protein sequence ID" value="MDT3468622.1"/>
    <property type="molecule type" value="Genomic_DNA"/>
</dbReference>
<evidence type="ECO:0000256" key="2">
    <source>
        <dbReference type="ARBA" id="ARBA00012438"/>
    </source>
</evidence>
<keyword evidence="3" id="KW-0597">Phosphoprotein</keyword>
<sequence length="387" mass="41797">MDAAASTKSVLTDPSRQLRLLIDSVRDHALYLLDPEGIVCSWNPGAERIKGYSANEVVGTHFGRFYLPAERDAGEPQRLLRLAAQHGHVASEGWRVRHDGSSFRASVVIEPVIEGGELLGFVKITRDITEHWQAQRLLRDAQRALRNTQQFETVGRLSRGLSHEFNNLLTTIGNALDLLSLRVSGDDVRAAELLDAAQAATDRGALLTRQLLAFSTGQTLIREPLDMNALVRQWLPDLQRACPPTVTLDARLTPGLPPVSTDALQLQTALANLVANAVEATVDGGRILIGTALEHRLDPDADTTLQRGYVTLSVCDEGHGMAADIAERATEPFFTTKDIGKGSGLGLSQVFGFTTQSGGFVDVSTIPGVGTTVSLLLPATEETPDDR</sequence>
<organism evidence="7 8">
    <name type="scientific">Stenotrophomonas maltophilia</name>
    <name type="common">Pseudomonas maltophilia</name>
    <name type="synonym">Xanthomonas maltophilia</name>
    <dbReference type="NCBI Taxonomy" id="40324"/>
    <lineage>
        <taxon>Bacteria</taxon>
        <taxon>Pseudomonadati</taxon>
        <taxon>Pseudomonadota</taxon>
        <taxon>Gammaproteobacteria</taxon>
        <taxon>Lysobacterales</taxon>
        <taxon>Lysobacteraceae</taxon>
        <taxon>Stenotrophomonas</taxon>
        <taxon>Stenotrophomonas maltophilia group</taxon>
    </lineage>
</organism>
<dbReference type="InterPro" id="IPR005467">
    <property type="entry name" value="His_kinase_dom"/>
</dbReference>
<dbReference type="PANTHER" id="PTHR43065">
    <property type="entry name" value="SENSOR HISTIDINE KINASE"/>
    <property type="match status" value="1"/>
</dbReference>
<dbReference type="PROSITE" id="PS50113">
    <property type="entry name" value="PAC"/>
    <property type="match status" value="1"/>
</dbReference>
<dbReference type="Proteomes" id="UP001251948">
    <property type="component" value="Unassembled WGS sequence"/>
</dbReference>
<evidence type="ECO:0000256" key="1">
    <source>
        <dbReference type="ARBA" id="ARBA00000085"/>
    </source>
</evidence>
<dbReference type="SMART" id="SM00388">
    <property type="entry name" value="HisKA"/>
    <property type="match status" value="1"/>
</dbReference>
<dbReference type="RefSeq" id="WP_312562285.1">
    <property type="nucleotide sequence ID" value="NZ_JAVSKO010000004.1"/>
</dbReference>
<dbReference type="Gene3D" id="3.30.450.20">
    <property type="entry name" value="PAS domain"/>
    <property type="match status" value="1"/>
</dbReference>
<reference evidence="7" key="1">
    <citation type="submission" date="2023-07" db="EMBL/GenBank/DDBJ databases">
        <title>Comparative genomics of clinical Stenotrophomonas maltophilia isolates reveals regions of diversity which correlate with colonization and persistence in vivo.</title>
        <authorList>
            <person name="Mcdaniel M.S."/>
            <person name="Swords W.E."/>
            <person name="Sumpter N.A."/>
            <person name="Lindgren N.R."/>
            <person name="Billiot C.E."/>
        </authorList>
    </citation>
    <scope>NUCLEOTIDE SEQUENCE</scope>
    <source>
        <strain evidence="7">Ism4</strain>
    </source>
</reference>
<dbReference type="GO" id="GO:0000155">
    <property type="term" value="F:phosphorelay sensor kinase activity"/>
    <property type="evidence" value="ECO:0007669"/>
    <property type="project" value="InterPro"/>
</dbReference>
<accession>A0AAJ2JEQ4</accession>
<dbReference type="PROSITE" id="PS50112">
    <property type="entry name" value="PAS"/>
    <property type="match status" value="1"/>
</dbReference>
<dbReference type="SUPFAM" id="SSF55785">
    <property type="entry name" value="PYP-like sensor domain (PAS domain)"/>
    <property type="match status" value="1"/>
</dbReference>